<organism evidence="2 3">
    <name type="scientific">Culex pipiens pipiens</name>
    <name type="common">Northern house mosquito</name>
    <dbReference type="NCBI Taxonomy" id="38569"/>
    <lineage>
        <taxon>Eukaryota</taxon>
        <taxon>Metazoa</taxon>
        <taxon>Ecdysozoa</taxon>
        <taxon>Arthropoda</taxon>
        <taxon>Hexapoda</taxon>
        <taxon>Insecta</taxon>
        <taxon>Pterygota</taxon>
        <taxon>Neoptera</taxon>
        <taxon>Endopterygota</taxon>
        <taxon>Diptera</taxon>
        <taxon>Nematocera</taxon>
        <taxon>Culicoidea</taxon>
        <taxon>Culicidae</taxon>
        <taxon>Culicinae</taxon>
        <taxon>Culicini</taxon>
        <taxon>Culex</taxon>
        <taxon>Culex</taxon>
    </lineage>
</organism>
<name>A0ABD1CBE6_CULPP</name>
<feature type="compositionally biased region" description="Basic and acidic residues" evidence="1">
    <location>
        <begin position="74"/>
        <end position="86"/>
    </location>
</feature>
<protein>
    <submittedName>
        <fullName evidence="2">Uncharacterized protein</fullName>
    </submittedName>
</protein>
<feature type="non-terminal residue" evidence="2">
    <location>
        <position position="483"/>
    </location>
</feature>
<reference evidence="2 3" key="1">
    <citation type="submission" date="2024-05" db="EMBL/GenBank/DDBJ databases">
        <title>Culex pipiens pipiens assembly and annotation.</title>
        <authorList>
            <person name="Alout H."/>
            <person name="Durand T."/>
        </authorList>
    </citation>
    <scope>NUCLEOTIDE SEQUENCE [LARGE SCALE GENOMIC DNA]</scope>
    <source>
        <strain evidence="2">HA-2024</strain>
        <tissue evidence="2">Whole body</tissue>
    </source>
</reference>
<dbReference type="Proteomes" id="UP001562425">
    <property type="component" value="Unassembled WGS sequence"/>
</dbReference>
<feature type="region of interest" description="Disordered" evidence="1">
    <location>
        <begin position="201"/>
        <end position="227"/>
    </location>
</feature>
<feature type="compositionally biased region" description="Acidic residues" evidence="1">
    <location>
        <begin position="207"/>
        <end position="227"/>
    </location>
</feature>
<gene>
    <name evidence="2" type="ORF">pipiens_005107</name>
</gene>
<feature type="region of interest" description="Disordered" evidence="1">
    <location>
        <begin position="121"/>
        <end position="150"/>
    </location>
</feature>
<keyword evidence="3" id="KW-1185">Reference proteome</keyword>
<evidence type="ECO:0000313" key="3">
    <source>
        <dbReference type="Proteomes" id="UP001562425"/>
    </source>
</evidence>
<feature type="region of interest" description="Disordered" evidence="1">
    <location>
        <begin position="57"/>
        <end position="86"/>
    </location>
</feature>
<feature type="compositionally biased region" description="Basic and acidic residues" evidence="1">
    <location>
        <begin position="375"/>
        <end position="389"/>
    </location>
</feature>
<evidence type="ECO:0000313" key="2">
    <source>
        <dbReference type="EMBL" id="KAL1373700.1"/>
    </source>
</evidence>
<feature type="region of interest" description="Disordered" evidence="1">
    <location>
        <begin position="375"/>
        <end position="408"/>
    </location>
</feature>
<proteinExistence type="predicted"/>
<accession>A0ABD1CBE6</accession>
<evidence type="ECO:0000256" key="1">
    <source>
        <dbReference type="SAM" id="MobiDB-lite"/>
    </source>
</evidence>
<dbReference type="EMBL" id="JBEHCU010014070">
    <property type="protein sequence ID" value="KAL1373700.1"/>
    <property type="molecule type" value="Genomic_DNA"/>
</dbReference>
<dbReference type="AlphaFoldDB" id="A0ABD1CBE6"/>
<sequence length="483" mass="56542">MLPKSAIQSDDAITDLDSNLTLNHAMRLQWNREAQLAGRPYELRDLDRPYKPLQPYLSELGGLEVPPRKPCQPHKPDPFHRRTYPDEIFHKRVTDASTFSITERPRSRACPRAREEPLDSLRGVLLADNVDSDGGSSSTDESEDLSELSWHAFQAKPEKDAVLRECKRSFFRARKELFKLRQHEDYVAEKNRKPVELESWEISSESTVEEGEEEVEEEEELLEESTVVDEYQTTEILREDDKQRVQDHKAAHLEQVRERMWAGYEKAEREEEEQRALRALSPPPLDEEEMMRNVPEQDYLNKQKWLDREAIAKRLEEIKRSQQRIPRKLPQTAVQFEKYTDELMKARRELRDEAVLVDDHYKKAGIEVGVPEKDLQLRKFRAADHKSDASESEEDEGSDAPKEEPAVHTCMTRFEWSRWMGTSTKMEKLKLPKVKIPRMPRLIHEAKQSPIRRYIRGQVDEEEAEEPTPDQNADISKKKKPKS</sequence>
<feature type="region of interest" description="Disordered" evidence="1">
    <location>
        <begin position="440"/>
        <end position="483"/>
    </location>
</feature>
<comment type="caution">
    <text evidence="2">The sequence shown here is derived from an EMBL/GenBank/DDBJ whole genome shotgun (WGS) entry which is preliminary data.</text>
</comment>